<keyword evidence="7" id="KW-1185">Reference proteome</keyword>
<comment type="pathway">
    <text evidence="1 4">Carotenoid biosynthesis.</text>
</comment>
<sequence>MAPDGSTARTGAARGHIVVVGAGLSGLAAALHLAGRGCRVTIVERESFPGGRNGILERDGFRFDTGPVVFTMVPLLEEAFRAVGRSVSDYVTLQLLDPAYHAFFADGSRLLVRPGYEKMREVIEAESGAKDARAFDDFVVWLRRLNDVELPHFIDANFNSPLGLFRSPRAVAELLRLGGFKRLGPEVARRFSDERLHRVFTFQSMYAGLAPDQALALYAVITYMDSIEGVWFPEGGMHAVPAAMARAAQDAGVEIRYEVTVDQVSRVPGGAVSGVVLESGERLAADAVVVTADLPVAYERFLPGLTPPRVARRGQYSPSALVWHLGVKGELPEATGHHNIHFGKEWSQAFTDLMKTGIPMRDPSRYVAVPSVNAPAVAPEGAHTLYALEPVPNLHVGRLEWNREGPRLRDRMLTFLDSFGYPTDIVTEELVTPADWQAQGMAAGTPFALAHTLMQSGPFRPRNVDRRVPGLIFAGSGTTPGVGIPMVLISGKLAAQRVQEMRR</sequence>
<dbReference type="InterPro" id="IPR002937">
    <property type="entry name" value="Amino_oxidase"/>
</dbReference>
<evidence type="ECO:0000259" key="5">
    <source>
        <dbReference type="Pfam" id="PF01593"/>
    </source>
</evidence>
<dbReference type="NCBIfam" id="TIGR02734">
    <property type="entry name" value="crtI_fam"/>
    <property type="match status" value="1"/>
</dbReference>
<dbReference type="Proteomes" id="UP000008366">
    <property type="component" value="Unassembled WGS sequence"/>
</dbReference>
<evidence type="ECO:0000256" key="1">
    <source>
        <dbReference type="ARBA" id="ARBA00004829"/>
    </source>
</evidence>
<evidence type="ECO:0000256" key="3">
    <source>
        <dbReference type="ARBA" id="ARBA00023002"/>
    </source>
</evidence>
<dbReference type="STRING" id="1184609.KILIM_019_00480"/>
<dbReference type="Gene3D" id="3.50.50.60">
    <property type="entry name" value="FAD/NAD(P)-binding domain"/>
    <property type="match status" value="2"/>
</dbReference>
<reference evidence="6 7" key="1">
    <citation type="submission" date="2012-08" db="EMBL/GenBank/DDBJ databases">
        <title>Whole genome shotgun sequence of Kineosphaera limosa NBRC 100340.</title>
        <authorList>
            <person name="Yoshida I."/>
            <person name="Isaki S."/>
            <person name="Hosoyama A."/>
            <person name="Tsuchikane K."/>
            <person name="Katsumata H."/>
            <person name="Ando Y."/>
            <person name="Ohji S."/>
            <person name="Hamada M."/>
            <person name="Tamura T."/>
            <person name="Yamazoe A."/>
            <person name="Yamazaki S."/>
            <person name="Fujita N."/>
        </authorList>
    </citation>
    <scope>NUCLEOTIDE SEQUENCE [LARGE SCALE GENOMIC DNA]</scope>
    <source>
        <strain evidence="6 7">NBRC 100340</strain>
    </source>
</reference>
<keyword evidence="2 4" id="KW-0125">Carotenoid biosynthesis</keyword>
<dbReference type="InterPro" id="IPR014105">
    <property type="entry name" value="Carotenoid/retinoid_OxRdtase"/>
</dbReference>
<comment type="caution">
    <text evidence="6">The sequence shown here is derived from an EMBL/GenBank/DDBJ whole genome shotgun (WGS) entry which is preliminary data.</text>
</comment>
<dbReference type="GO" id="GO:0016491">
    <property type="term" value="F:oxidoreductase activity"/>
    <property type="evidence" value="ECO:0007669"/>
    <property type="project" value="UniProtKB-KW"/>
</dbReference>
<gene>
    <name evidence="6" type="primary">crtI</name>
    <name evidence="6" type="ORF">KILIM_019_00480</name>
</gene>
<dbReference type="PANTHER" id="PTHR43734">
    <property type="entry name" value="PHYTOENE DESATURASE"/>
    <property type="match status" value="1"/>
</dbReference>
<evidence type="ECO:0000313" key="7">
    <source>
        <dbReference type="Proteomes" id="UP000008366"/>
    </source>
</evidence>
<evidence type="ECO:0000313" key="6">
    <source>
        <dbReference type="EMBL" id="GAB95396.1"/>
    </source>
</evidence>
<dbReference type="AlphaFoldDB" id="K6WNL8"/>
<dbReference type="SUPFAM" id="SSF51905">
    <property type="entry name" value="FAD/NAD(P)-binding domain"/>
    <property type="match status" value="1"/>
</dbReference>
<dbReference type="eggNOG" id="COG1233">
    <property type="taxonomic scope" value="Bacteria"/>
</dbReference>
<dbReference type="EMBL" id="BAHD01000019">
    <property type="protein sequence ID" value="GAB95396.1"/>
    <property type="molecule type" value="Genomic_DNA"/>
</dbReference>
<feature type="domain" description="Amine oxidase" evidence="5">
    <location>
        <begin position="24"/>
        <end position="498"/>
    </location>
</feature>
<name>K6WNL8_9MICO</name>
<accession>K6WNL8</accession>
<keyword evidence="3 4" id="KW-0560">Oxidoreductase</keyword>
<dbReference type="RefSeq" id="WP_006591928.1">
    <property type="nucleotide sequence ID" value="NZ_BAHD01000019.1"/>
</dbReference>
<dbReference type="GO" id="GO:0016117">
    <property type="term" value="P:carotenoid biosynthetic process"/>
    <property type="evidence" value="ECO:0007669"/>
    <property type="project" value="UniProtKB-KW"/>
</dbReference>
<protein>
    <submittedName>
        <fullName evidence="6">Phytoene dehydrogenase</fullName>
    </submittedName>
</protein>
<comment type="similarity">
    <text evidence="4">Belongs to the carotenoid/retinoid oxidoreductase family.</text>
</comment>
<evidence type="ECO:0000256" key="2">
    <source>
        <dbReference type="ARBA" id="ARBA00022746"/>
    </source>
</evidence>
<dbReference type="PANTHER" id="PTHR43734:SF1">
    <property type="entry name" value="PHYTOENE DESATURASE"/>
    <property type="match status" value="1"/>
</dbReference>
<evidence type="ECO:0000256" key="4">
    <source>
        <dbReference type="RuleBase" id="RU362075"/>
    </source>
</evidence>
<dbReference type="InterPro" id="IPR036188">
    <property type="entry name" value="FAD/NAD-bd_sf"/>
</dbReference>
<dbReference type="OrthoDB" id="9774675at2"/>
<proteinExistence type="inferred from homology"/>
<organism evidence="6 7">
    <name type="scientific">Kineosphaera limosa NBRC 100340</name>
    <dbReference type="NCBI Taxonomy" id="1184609"/>
    <lineage>
        <taxon>Bacteria</taxon>
        <taxon>Bacillati</taxon>
        <taxon>Actinomycetota</taxon>
        <taxon>Actinomycetes</taxon>
        <taxon>Micrococcales</taxon>
        <taxon>Dermatophilaceae</taxon>
        <taxon>Kineosphaera</taxon>
    </lineage>
</organism>
<dbReference type="Pfam" id="PF01593">
    <property type="entry name" value="Amino_oxidase"/>
    <property type="match status" value="1"/>
</dbReference>